<sequence length="168" mass="19899">MDIDKDIFDPDRNIRRFHDGAYLYRSRRTNDYDVNRYNIHYEQYRQKRKIQMQKDLARINELNIYGDSLQQKADIPLALGRDSGRVDIPLALGRDSGRVDIPIFDKSIGSKELLTNFKDTLFNIMDDLLQYKFTVDTFTKDNRLLYLGILLIIISIIIFIFYILIPKI</sequence>
<evidence type="ECO:0000256" key="1">
    <source>
        <dbReference type="SAM" id="Phobius"/>
    </source>
</evidence>
<organism evidence="2">
    <name type="scientific">Mimivirus LCMiAC02</name>
    <dbReference type="NCBI Taxonomy" id="2506609"/>
    <lineage>
        <taxon>Viruses</taxon>
        <taxon>Varidnaviria</taxon>
        <taxon>Bamfordvirae</taxon>
        <taxon>Nucleocytoviricota</taxon>
        <taxon>Megaviricetes</taxon>
        <taxon>Imitervirales</taxon>
        <taxon>Mimiviridae</taxon>
        <taxon>Klosneuvirinae</taxon>
    </lineage>
</organism>
<feature type="transmembrane region" description="Helical" evidence="1">
    <location>
        <begin position="144"/>
        <end position="165"/>
    </location>
</feature>
<gene>
    <name evidence="2" type="ORF">LCMiAC02_01690</name>
</gene>
<keyword evidence="1" id="KW-0812">Transmembrane</keyword>
<evidence type="ECO:0000313" key="2">
    <source>
        <dbReference type="EMBL" id="QBK89076.1"/>
    </source>
</evidence>
<keyword evidence="1" id="KW-1133">Transmembrane helix</keyword>
<keyword evidence="1" id="KW-0472">Membrane</keyword>
<name>A0A481Z3U3_9VIRU</name>
<protein>
    <submittedName>
        <fullName evidence="2">Uncharacterized protein</fullName>
    </submittedName>
</protein>
<dbReference type="EMBL" id="MK500407">
    <property type="protein sequence ID" value="QBK89076.1"/>
    <property type="molecule type" value="Genomic_DNA"/>
</dbReference>
<accession>A0A481Z3U3</accession>
<reference evidence="2" key="1">
    <citation type="journal article" date="2019" name="MBio">
        <title>Virus Genomes from Deep Sea Sediments Expand the Ocean Megavirome and Support Independent Origins of Viral Gigantism.</title>
        <authorList>
            <person name="Backstrom D."/>
            <person name="Yutin N."/>
            <person name="Jorgensen S.L."/>
            <person name="Dharamshi J."/>
            <person name="Homa F."/>
            <person name="Zaremba-Niedwiedzka K."/>
            <person name="Spang A."/>
            <person name="Wolf Y.I."/>
            <person name="Koonin E.V."/>
            <person name="Ettema T.J."/>
        </authorList>
    </citation>
    <scope>NUCLEOTIDE SEQUENCE</scope>
</reference>
<proteinExistence type="predicted"/>